<dbReference type="HOGENOM" id="CLU_2303633_0_0_6"/>
<evidence type="ECO:0000313" key="2">
    <source>
        <dbReference type="Proteomes" id="UP000030341"/>
    </source>
</evidence>
<dbReference type="RefSeq" id="WP_038640815.1">
    <property type="nucleotide sequence ID" value="NZ_CP009888.1"/>
</dbReference>
<keyword evidence="2" id="KW-1185">Reference proteome</keyword>
<reference evidence="1 2" key="1">
    <citation type="submission" date="2014-11" db="EMBL/GenBank/DDBJ databases">
        <title>Complete Genome Sequence of Pseudoalteromonas sp. Strain OCN003 Isolated from Kaneohe Bay, Oahu, Hawaii.</title>
        <authorList>
            <person name="Beurmann S."/>
            <person name="Videau P."/>
            <person name="Ushijima B."/>
            <person name="Smith A.M."/>
            <person name="Aeby G.S."/>
            <person name="Callahan S.M."/>
            <person name="Belcaid M."/>
        </authorList>
    </citation>
    <scope>NUCLEOTIDE SEQUENCE [LARGE SCALE GENOMIC DNA]</scope>
    <source>
        <strain evidence="1 2">OCN003</strain>
    </source>
</reference>
<proteinExistence type="predicted"/>
<dbReference type="KEGG" id="pseo:OM33_08395"/>
<dbReference type="Proteomes" id="UP000030341">
    <property type="component" value="Chromosome 1"/>
</dbReference>
<gene>
    <name evidence="1" type="ORF">OM33_08395</name>
</gene>
<dbReference type="EMBL" id="CP009888">
    <property type="protein sequence ID" value="AIY65175.1"/>
    <property type="molecule type" value="Genomic_DNA"/>
</dbReference>
<accession>A0A0A7EEU0</accession>
<sequence>MDILLAITVVIVLVSIFHLLKKSYQHAKSKGLLGNKVIVTEEFYNAAEEVVDAVLRSKSKEECDMRLLDAATRIRTEIKKRQNTSKFNAKNFASYVNSNQ</sequence>
<dbReference type="AlphaFoldDB" id="A0A0A7EEU0"/>
<name>A0A0A7EEU0_9GAMM</name>
<protein>
    <submittedName>
        <fullName evidence="1">Uncharacterized protein</fullName>
    </submittedName>
</protein>
<evidence type="ECO:0000313" key="1">
    <source>
        <dbReference type="EMBL" id="AIY65175.1"/>
    </source>
</evidence>
<organism evidence="1 2">
    <name type="scientific">Pseudoalteromonas piratica</name>
    <dbReference type="NCBI Taxonomy" id="1348114"/>
    <lineage>
        <taxon>Bacteria</taxon>
        <taxon>Pseudomonadati</taxon>
        <taxon>Pseudomonadota</taxon>
        <taxon>Gammaproteobacteria</taxon>
        <taxon>Alteromonadales</taxon>
        <taxon>Pseudoalteromonadaceae</taxon>
        <taxon>Pseudoalteromonas</taxon>
    </lineage>
</organism>